<dbReference type="InterPro" id="IPR036291">
    <property type="entry name" value="NAD(P)-bd_dom_sf"/>
</dbReference>
<proteinExistence type="inferred from homology"/>
<evidence type="ECO:0000313" key="3">
    <source>
        <dbReference type="EMBL" id="MBB6411083.1"/>
    </source>
</evidence>
<dbReference type="RefSeq" id="WP_184874080.1">
    <property type="nucleotide sequence ID" value="NZ_JACHEF010000003.1"/>
</dbReference>
<keyword evidence="4" id="KW-1185">Reference proteome</keyword>
<reference evidence="3 4" key="1">
    <citation type="submission" date="2020-08" db="EMBL/GenBank/DDBJ databases">
        <title>Genomic Encyclopedia of Type Strains, Phase IV (KMG-IV): sequencing the most valuable type-strain genomes for metagenomic binning, comparative biology and taxonomic classification.</title>
        <authorList>
            <person name="Goeker M."/>
        </authorList>
    </citation>
    <scope>NUCLEOTIDE SEQUENCE [LARGE SCALE GENOMIC DNA]</scope>
    <source>
        <strain evidence="3 4">DSM 100039</strain>
    </source>
</reference>
<dbReference type="GO" id="GO:0004316">
    <property type="term" value="F:3-oxoacyl-[acyl-carrier-protein] reductase (NADPH) activity"/>
    <property type="evidence" value="ECO:0007669"/>
    <property type="project" value="UniProtKB-EC"/>
</dbReference>
<organism evidence="3 4">
    <name type="scientific">Mesorhizobium sangaii</name>
    <dbReference type="NCBI Taxonomy" id="505389"/>
    <lineage>
        <taxon>Bacteria</taxon>
        <taxon>Pseudomonadati</taxon>
        <taxon>Pseudomonadota</taxon>
        <taxon>Alphaproteobacteria</taxon>
        <taxon>Hyphomicrobiales</taxon>
        <taxon>Phyllobacteriaceae</taxon>
        <taxon>Mesorhizobium</taxon>
    </lineage>
</organism>
<dbReference type="Pfam" id="PF13561">
    <property type="entry name" value="adh_short_C2"/>
    <property type="match status" value="1"/>
</dbReference>
<dbReference type="EC" id="1.1.1.100" evidence="3"/>
<dbReference type="SUPFAM" id="SSF51735">
    <property type="entry name" value="NAD(P)-binding Rossmann-fold domains"/>
    <property type="match status" value="1"/>
</dbReference>
<dbReference type="PANTHER" id="PTHR42879">
    <property type="entry name" value="3-OXOACYL-(ACYL-CARRIER-PROTEIN) REDUCTASE"/>
    <property type="match status" value="1"/>
</dbReference>
<dbReference type="InterPro" id="IPR050259">
    <property type="entry name" value="SDR"/>
</dbReference>
<name>A0A841PC11_9HYPH</name>
<sequence length="241" mass="25105">MAVTYDFAGKTAIVTGGSRGIGRAVATQLAGSGADVWVWDADPVPAAGIRSQTVDATKAFEIREALADVVAGAGRVDILVNNAGYLGPYLGFEAFEPVEWQRIIGVNLLGTFEVTHQVLPIMRKAGTGRIVNMGSLAGKEGLPNLAAYSAASAGIIAFTKALSREVCDTGIRVNCVAPGPIDTDLIRRLGNEVVSDMIGASPLKRLGSAEEVAALVLWLCSDSSSFNTGAVFDMSGGRARY</sequence>
<evidence type="ECO:0000256" key="1">
    <source>
        <dbReference type="ARBA" id="ARBA00006484"/>
    </source>
</evidence>
<dbReference type="Gene3D" id="3.40.50.720">
    <property type="entry name" value="NAD(P)-binding Rossmann-like Domain"/>
    <property type="match status" value="1"/>
</dbReference>
<gene>
    <name evidence="3" type="ORF">HNQ71_003757</name>
</gene>
<comment type="similarity">
    <text evidence="1">Belongs to the short-chain dehydrogenases/reductases (SDR) family.</text>
</comment>
<dbReference type="PRINTS" id="PR00080">
    <property type="entry name" value="SDRFAMILY"/>
</dbReference>
<keyword evidence="2 3" id="KW-0560">Oxidoreductase</keyword>
<accession>A0A841PC11</accession>
<dbReference type="PANTHER" id="PTHR42879:SF2">
    <property type="entry name" value="3-OXOACYL-[ACYL-CARRIER-PROTEIN] REDUCTASE FABG"/>
    <property type="match status" value="1"/>
</dbReference>
<comment type="caution">
    <text evidence="3">The sequence shown here is derived from an EMBL/GenBank/DDBJ whole genome shotgun (WGS) entry which is preliminary data.</text>
</comment>
<dbReference type="FunFam" id="3.40.50.720:FF:000173">
    <property type="entry name" value="3-oxoacyl-[acyl-carrier protein] reductase"/>
    <property type="match status" value="1"/>
</dbReference>
<dbReference type="Proteomes" id="UP000556329">
    <property type="component" value="Unassembled WGS sequence"/>
</dbReference>
<dbReference type="PRINTS" id="PR00081">
    <property type="entry name" value="GDHRDH"/>
</dbReference>
<dbReference type="EMBL" id="JACHEF010000003">
    <property type="protein sequence ID" value="MBB6411083.1"/>
    <property type="molecule type" value="Genomic_DNA"/>
</dbReference>
<evidence type="ECO:0000313" key="4">
    <source>
        <dbReference type="Proteomes" id="UP000556329"/>
    </source>
</evidence>
<dbReference type="AlphaFoldDB" id="A0A841PC11"/>
<protein>
    <submittedName>
        <fullName evidence="3">3-oxoacyl-[acyl-carrier protein] reductase</fullName>
        <ecNumber evidence="3">1.1.1.100</ecNumber>
    </submittedName>
</protein>
<evidence type="ECO:0000256" key="2">
    <source>
        <dbReference type="ARBA" id="ARBA00023002"/>
    </source>
</evidence>
<dbReference type="InterPro" id="IPR002347">
    <property type="entry name" value="SDR_fam"/>
</dbReference>